<dbReference type="GeneID" id="5888326"/>
<dbReference type="Proteomes" id="UP000001357">
    <property type="component" value="Unassembled WGS sequence"/>
</dbReference>
<keyword evidence="2" id="KW-1185">Reference proteome</keyword>
<proteinExistence type="predicted"/>
<reference evidence="1 2" key="1">
    <citation type="journal article" date="2008" name="Nature">
        <title>The genome of the choanoflagellate Monosiga brevicollis and the origin of metazoans.</title>
        <authorList>
            <consortium name="JGI Sequencing"/>
            <person name="King N."/>
            <person name="Westbrook M.J."/>
            <person name="Young S.L."/>
            <person name="Kuo A."/>
            <person name="Abedin M."/>
            <person name="Chapman J."/>
            <person name="Fairclough S."/>
            <person name="Hellsten U."/>
            <person name="Isogai Y."/>
            <person name="Letunic I."/>
            <person name="Marr M."/>
            <person name="Pincus D."/>
            <person name="Putnam N."/>
            <person name="Rokas A."/>
            <person name="Wright K.J."/>
            <person name="Zuzow R."/>
            <person name="Dirks W."/>
            <person name="Good M."/>
            <person name="Goodstein D."/>
            <person name="Lemons D."/>
            <person name="Li W."/>
            <person name="Lyons J.B."/>
            <person name="Morris A."/>
            <person name="Nichols S."/>
            <person name="Richter D.J."/>
            <person name="Salamov A."/>
            <person name="Bork P."/>
            <person name="Lim W.A."/>
            <person name="Manning G."/>
            <person name="Miller W.T."/>
            <person name="McGinnis W."/>
            <person name="Shapiro H."/>
            <person name="Tjian R."/>
            <person name="Grigoriev I.V."/>
            <person name="Rokhsar D."/>
        </authorList>
    </citation>
    <scope>NUCLEOTIDE SEQUENCE [LARGE SCALE GENOMIC DNA]</scope>
    <source>
        <strain evidence="2">MX1 / ATCC 50154</strain>
    </source>
</reference>
<protein>
    <submittedName>
        <fullName evidence="1">Uncharacterized protein</fullName>
    </submittedName>
</protein>
<gene>
    <name evidence="1" type="ORF">MONBRDRAFT_5911</name>
</gene>
<name>A9USU6_MONBE</name>
<dbReference type="EMBL" id="CH991544">
    <property type="protein sequence ID" value="EDQ91839.1"/>
    <property type="molecule type" value="Genomic_DNA"/>
</dbReference>
<evidence type="ECO:0000313" key="2">
    <source>
        <dbReference type="Proteomes" id="UP000001357"/>
    </source>
</evidence>
<dbReference type="InParanoid" id="A9USU6"/>
<organism evidence="1 2">
    <name type="scientific">Monosiga brevicollis</name>
    <name type="common">Choanoflagellate</name>
    <dbReference type="NCBI Taxonomy" id="81824"/>
    <lineage>
        <taxon>Eukaryota</taxon>
        <taxon>Choanoflagellata</taxon>
        <taxon>Craspedida</taxon>
        <taxon>Salpingoecidae</taxon>
        <taxon>Monosiga</taxon>
    </lineage>
</organism>
<evidence type="ECO:0000313" key="1">
    <source>
        <dbReference type="EMBL" id="EDQ91839.1"/>
    </source>
</evidence>
<dbReference type="AlphaFoldDB" id="A9USU6"/>
<dbReference type="RefSeq" id="XP_001743125.1">
    <property type="nucleotide sequence ID" value="XM_001743073.1"/>
</dbReference>
<accession>A9USU6</accession>
<dbReference type="KEGG" id="mbr:MONBRDRAFT_5911"/>
<sequence length="349" mass="37446">MAAVPPLPRPLWPQPFRFLRRLVEEMVDQAVSRAQHRQALARAPVAELRDFGSSCRPTDPPPSLLPPCPLAHASSGYSSVDDVLCCPCPFTLAGVAVGWETLADTSPVLLSVDAPSSTLLALVTTSRPDETAPPPTSLELVAWRFEPSNTRPRLLARVPWSSTTTAHQHHGLSHVSVNAEPGSELVLAITSSLGIWIARLATQTGELARFPSPLTRLIIDGRLNDTQFVRCLLATHGAAFVTTGEDRAAFAPGHQELQPWIQKQPKASRLGPTMAIVGPLLPSGTSWRPVFTHHPQFAAAHRPGHGLVKVYDLAAGRIQDIHAGAAVVGTLPDFAMAAIVSSRLDDQLS</sequence>